<sequence>MKKILCLVSAAFLVLSSCSSDSDSAKESSILVKKVIYTYQDGTTTSDVSYNGNKITKITDSDGEFTTYTYTGDVVTKRESFYEDGSLNYSTQFIYTSGKLSEILKKEGSDSKFNYKTKYTHNADGTIAYEDFRVNIATGVEEEYGFIGKYTYANGNLVKEEKSFYGSDSVITHEYDTKNTPFKNVTGFSLLIGEESSSSNNVVKSTFNSKGSSTPSSEAYIFEYDSKNYPTKITTNTQAGTSVIVETTEFVY</sequence>
<keyword evidence="1" id="KW-0732">Signal</keyword>
<organism evidence="2 3">
    <name type="scientific">Flavobacterium hercynium</name>
    <dbReference type="NCBI Taxonomy" id="387094"/>
    <lineage>
        <taxon>Bacteria</taxon>
        <taxon>Pseudomonadati</taxon>
        <taxon>Bacteroidota</taxon>
        <taxon>Flavobacteriia</taxon>
        <taxon>Flavobacteriales</taxon>
        <taxon>Flavobacteriaceae</taxon>
        <taxon>Flavobacterium</taxon>
    </lineage>
</organism>
<dbReference type="Proteomes" id="UP000198345">
    <property type="component" value="Unassembled WGS sequence"/>
</dbReference>
<name>A0A226HIH9_9FLAO</name>
<evidence type="ECO:0000256" key="1">
    <source>
        <dbReference type="SAM" id="SignalP"/>
    </source>
</evidence>
<dbReference type="PROSITE" id="PS51257">
    <property type="entry name" value="PROKAR_LIPOPROTEIN"/>
    <property type="match status" value="1"/>
</dbReference>
<feature type="chain" id="PRO_5013121696" description="DUF4595 domain-containing protein" evidence="1">
    <location>
        <begin position="26"/>
        <end position="252"/>
    </location>
</feature>
<accession>A0A226HIH9</accession>
<keyword evidence="3" id="KW-1185">Reference proteome</keyword>
<proteinExistence type="predicted"/>
<reference evidence="2 3" key="1">
    <citation type="submission" date="2016-11" db="EMBL/GenBank/DDBJ databases">
        <title>Whole genomes of Flavobacteriaceae.</title>
        <authorList>
            <person name="Stine C."/>
            <person name="Li C."/>
            <person name="Tadesse D."/>
        </authorList>
    </citation>
    <scope>NUCLEOTIDE SEQUENCE [LARGE SCALE GENOMIC DNA]</scope>
    <source>
        <strain evidence="2 3">DSM 18292</strain>
    </source>
</reference>
<dbReference type="EMBL" id="MUGW01000011">
    <property type="protein sequence ID" value="OXA93975.1"/>
    <property type="molecule type" value="Genomic_DNA"/>
</dbReference>
<dbReference type="AlphaFoldDB" id="A0A226HIH9"/>
<dbReference type="RefSeq" id="WP_089048873.1">
    <property type="nucleotide sequence ID" value="NZ_FXTV01000023.1"/>
</dbReference>
<evidence type="ECO:0008006" key="4">
    <source>
        <dbReference type="Google" id="ProtNLM"/>
    </source>
</evidence>
<evidence type="ECO:0000313" key="3">
    <source>
        <dbReference type="Proteomes" id="UP000198345"/>
    </source>
</evidence>
<gene>
    <name evidence="2" type="ORF">B0A66_05600</name>
</gene>
<evidence type="ECO:0000313" key="2">
    <source>
        <dbReference type="EMBL" id="OXA93975.1"/>
    </source>
</evidence>
<comment type="caution">
    <text evidence="2">The sequence shown here is derived from an EMBL/GenBank/DDBJ whole genome shotgun (WGS) entry which is preliminary data.</text>
</comment>
<feature type="signal peptide" evidence="1">
    <location>
        <begin position="1"/>
        <end position="25"/>
    </location>
</feature>
<dbReference type="OrthoDB" id="1376969at2"/>
<protein>
    <recommendedName>
        <fullName evidence="4">DUF4595 domain-containing protein</fullName>
    </recommendedName>
</protein>